<evidence type="ECO:0000256" key="1">
    <source>
        <dbReference type="SAM" id="MobiDB-lite"/>
    </source>
</evidence>
<keyword evidence="4" id="KW-1185">Reference proteome</keyword>
<comment type="caution">
    <text evidence="3">The sequence shown here is derived from an EMBL/GenBank/DDBJ whole genome shotgun (WGS) entry which is preliminary data.</text>
</comment>
<dbReference type="Pfam" id="PF16064">
    <property type="entry name" value="DUF4806"/>
    <property type="match status" value="1"/>
</dbReference>
<dbReference type="Proteomes" id="UP001208570">
    <property type="component" value="Unassembled WGS sequence"/>
</dbReference>
<accession>A0AAD9JBU3</accession>
<dbReference type="InterPro" id="IPR032071">
    <property type="entry name" value="DUF4806"/>
</dbReference>
<evidence type="ECO:0000259" key="2">
    <source>
        <dbReference type="Pfam" id="PF16064"/>
    </source>
</evidence>
<feature type="region of interest" description="Disordered" evidence="1">
    <location>
        <begin position="508"/>
        <end position="528"/>
    </location>
</feature>
<sequence length="682" mass="76742">MYVIVLFDETDEVGVVPKSWIKGDQCWWPNKLTKSHIKQAIEQQLPPEPDWMIYRPVIVLKETENYDKARSKCIKAIERLSSDLSTTDGDKKRKFHHLKCYDPDDGEDELYVKIKRESDDYEPDETPQYNPVASKKEGSYLRRLLSLPPLELFPRSPPSSENLRIDTVNESPVIPSTSDGSLSENLRIDAVNESPVIPSTSDGSLRDGKIFTLLDQIKGMVQNSSICIRKIAGHRRFNLIEDSVQEFHLPLKSEKDVHQIETLLQNKEKLQKLIYHLSILGGFTNREVLERILSCLFTSTLAPRYNWKGKGQKRGLESLMLAKAVKAAAKYNKISDSESEFHIKGWLKNANDRECARKKRAERKRGNIVIVLLKNVGYTISPKHEMTRIMPTRKRKRPARFLESVDDPLQFDVQATGLQTSRKSHPRSNLRVPQEGPTIHNELPGFNSLETVNDASPKKRTHTVTAPGAGSKMPPLAGISPSDTASLVSTITSQVVAQLRADSLATSNTSVPVTGLSPTMEESSDSEKEEVDTNTMIAGAINRFISAFLDKRLLTGYDLQRVNFIAQGFTEDVRIPVTIDWPVVQSNNHISAYKQTSLMEEDITTELAAAHIAGPFDTQPFYKFFVSPIGMIPKKEPDTSCHIDDLSYPSDRSANDSIPRELCSVQYETLDHITIVAKCDIN</sequence>
<feature type="region of interest" description="Disordered" evidence="1">
    <location>
        <begin position="419"/>
        <end position="475"/>
    </location>
</feature>
<proteinExistence type="predicted"/>
<evidence type="ECO:0000313" key="3">
    <source>
        <dbReference type="EMBL" id="KAK2149706.1"/>
    </source>
</evidence>
<name>A0AAD9JBU3_9ANNE</name>
<reference evidence="3" key="1">
    <citation type="journal article" date="2023" name="Mol. Biol. Evol.">
        <title>Third-Generation Sequencing Reveals the Adaptive Role of the Epigenome in Three Deep-Sea Polychaetes.</title>
        <authorList>
            <person name="Perez M."/>
            <person name="Aroh O."/>
            <person name="Sun Y."/>
            <person name="Lan Y."/>
            <person name="Juniper S.K."/>
            <person name="Young C.R."/>
            <person name="Angers B."/>
            <person name="Qian P.Y."/>
        </authorList>
    </citation>
    <scope>NUCLEOTIDE SEQUENCE</scope>
    <source>
        <strain evidence="3">P08H-3</strain>
    </source>
</reference>
<feature type="domain" description="DUF4806" evidence="2">
    <location>
        <begin position="244"/>
        <end position="319"/>
    </location>
</feature>
<dbReference type="PANTHER" id="PTHR34153">
    <property type="entry name" value="SI:CH211-262H13.3-RELATED-RELATED"/>
    <property type="match status" value="1"/>
</dbReference>
<organism evidence="3 4">
    <name type="scientific">Paralvinella palmiformis</name>
    <dbReference type="NCBI Taxonomy" id="53620"/>
    <lineage>
        <taxon>Eukaryota</taxon>
        <taxon>Metazoa</taxon>
        <taxon>Spiralia</taxon>
        <taxon>Lophotrochozoa</taxon>
        <taxon>Annelida</taxon>
        <taxon>Polychaeta</taxon>
        <taxon>Sedentaria</taxon>
        <taxon>Canalipalpata</taxon>
        <taxon>Terebellida</taxon>
        <taxon>Terebelliformia</taxon>
        <taxon>Alvinellidae</taxon>
        <taxon>Paralvinella</taxon>
    </lineage>
</organism>
<gene>
    <name evidence="3" type="ORF">LSH36_441g02008</name>
</gene>
<protein>
    <recommendedName>
        <fullName evidence="2">DUF4806 domain-containing protein</fullName>
    </recommendedName>
</protein>
<dbReference type="EMBL" id="JAODUP010000441">
    <property type="protein sequence ID" value="KAK2149706.1"/>
    <property type="molecule type" value="Genomic_DNA"/>
</dbReference>
<dbReference type="PANTHER" id="PTHR34153:SF2">
    <property type="entry name" value="SI:CH211-262H13.3-RELATED"/>
    <property type="match status" value="1"/>
</dbReference>
<dbReference type="AlphaFoldDB" id="A0AAD9JBU3"/>
<evidence type="ECO:0000313" key="4">
    <source>
        <dbReference type="Proteomes" id="UP001208570"/>
    </source>
</evidence>